<dbReference type="InterPro" id="IPR024409">
    <property type="entry name" value="DUF3833"/>
</dbReference>
<evidence type="ECO:0008006" key="4">
    <source>
        <dbReference type="Google" id="ProtNLM"/>
    </source>
</evidence>
<keyword evidence="3" id="KW-1185">Reference proteome</keyword>
<accession>A0A2D2DHJ5</accession>
<evidence type="ECO:0000313" key="3">
    <source>
        <dbReference type="Proteomes" id="UP000229897"/>
    </source>
</evidence>
<feature type="chain" id="PRO_5013964808" description="DUF3833 domain-containing protein" evidence="1">
    <location>
        <begin position="18"/>
        <end position="184"/>
    </location>
</feature>
<evidence type="ECO:0000313" key="2">
    <source>
        <dbReference type="EMBL" id="ATQ74451.1"/>
    </source>
</evidence>
<dbReference type="KEGG" id="mass:CR152_07945"/>
<sequence>MTLSRIFAAGALALAIAGCSTPTPETYAKQSPSLDITRYFNGTLDAHGMFQDRSGEVIKRFVVVMRCQWNGDTGVLDEDFVYSDGTRQKRVWTLTKTGPGTFTATAADVVGTARGTVSGNALRWQYVLALPVDGKVINMDMDDWMFLIDDKVMLNRTAMSKFGVNLGSVTLSFSKRPATGAAPQ</sequence>
<dbReference type="OrthoDB" id="5296954at2"/>
<feature type="signal peptide" evidence="1">
    <location>
        <begin position="1"/>
        <end position="17"/>
    </location>
</feature>
<dbReference type="Pfam" id="PF12915">
    <property type="entry name" value="DUF3833"/>
    <property type="match status" value="1"/>
</dbReference>
<dbReference type="AlphaFoldDB" id="A0A2D2DHJ5"/>
<organism evidence="2 3">
    <name type="scientific">Massilia violaceinigra</name>
    <dbReference type="NCBI Taxonomy" id="2045208"/>
    <lineage>
        <taxon>Bacteria</taxon>
        <taxon>Pseudomonadati</taxon>
        <taxon>Pseudomonadota</taxon>
        <taxon>Betaproteobacteria</taxon>
        <taxon>Burkholderiales</taxon>
        <taxon>Oxalobacteraceae</taxon>
        <taxon>Telluria group</taxon>
        <taxon>Massilia</taxon>
    </lineage>
</organism>
<name>A0A2D2DHJ5_9BURK</name>
<gene>
    <name evidence="2" type="ORF">CR152_07945</name>
</gene>
<reference evidence="2" key="1">
    <citation type="submission" date="2017-10" db="EMBL/GenBank/DDBJ databases">
        <title>Massilia psychrophilum sp. nov., a novel purple-pigmented bacterium isolated from Tianshan glacier, Xinjiang Municipality, China.</title>
        <authorList>
            <person name="Wang H."/>
        </authorList>
    </citation>
    <scope>NUCLEOTIDE SEQUENCE [LARGE SCALE GENOMIC DNA]</scope>
    <source>
        <strain evidence="2">B2</strain>
    </source>
</reference>
<dbReference type="RefSeq" id="WP_099874433.1">
    <property type="nucleotide sequence ID" value="NZ_CP024608.1"/>
</dbReference>
<dbReference type="PROSITE" id="PS51257">
    <property type="entry name" value="PROKAR_LIPOPROTEIN"/>
    <property type="match status" value="1"/>
</dbReference>
<keyword evidence="1" id="KW-0732">Signal</keyword>
<dbReference type="EMBL" id="CP024608">
    <property type="protein sequence ID" value="ATQ74451.1"/>
    <property type="molecule type" value="Genomic_DNA"/>
</dbReference>
<evidence type="ECO:0000256" key="1">
    <source>
        <dbReference type="SAM" id="SignalP"/>
    </source>
</evidence>
<protein>
    <recommendedName>
        <fullName evidence="4">DUF3833 domain-containing protein</fullName>
    </recommendedName>
</protein>
<proteinExistence type="predicted"/>
<dbReference type="Proteomes" id="UP000229897">
    <property type="component" value="Chromosome"/>
</dbReference>